<evidence type="ECO:0000313" key="2">
    <source>
        <dbReference type="EMBL" id="JAD52581.1"/>
    </source>
</evidence>
<keyword evidence="1" id="KW-0472">Membrane</keyword>
<dbReference type="AlphaFoldDB" id="A0A0A9AN82"/>
<reference evidence="2" key="1">
    <citation type="submission" date="2014-09" db="EMBL/GenBank/DDBJ databases">
        <authorList>
            <person name="Magalhaes I.L.F."/>
            <person name="Oliveira U."/>
            <person name="Santos F.R."/>
            <person name="Vidigal T.H.D.A."/>
            <person name="Brescovit A.D."/>
            <person name="Santos A.J."/>
        </authorList>
    </citation>
    <scope>NUCLEOTIDE SEQUENCE</scope>
    <source>
        <tissue evidence="2">Shoot tissue taken approximately 20 cm above the soil surface</tissue>
    </source>
</reference>
<keyword evidence="1" id="KW-1133">Transmembrane helix</keyword>
<evidence type="ECO:0000256" key="1">
    <source>
        <dbReference type="SAM" id="Phobius"/>
    </source>
</evidence>
<organism evidence="2">
    <name type="scientific">Arundo donax</name>
    <name type="common">Giant reed</name>
    <name type="synonym">Donax arundinaceus</name>
    <dbReference type="NCBI Taxonomy" id="35708"/>
    <lineage>
        <taxon>Eukaryota</taxon>
        <taxon>Viridiplantae</taxon>
        <taxon>Streptophyta</taxon>
        <taxon>Embryophyta</taxon>
        <taxon>Tracheophyta</taxon>
        <taxon>Spermatophyta</taxon>
        <taxon>Magnoliopsida</taxon>
        <taxon>Liliopsida</taxon>
        <taxon>Poales</taxon>
        <taxon>Poaceae</taxon>
        <taxon>PACMAD clade</taxon>
        <taxon>Arundinoideae</taxon>
        <taxon>Arundineae</taxon>
        <taxon>Arundo</taxon>
    </lineage>
</organism>
<protein>
    <submittedName>
        <fullName evidence="2">Uncharacterized protein</fullName>
    </submittedName>
</protein>
<name>A0A0A9AN82_ARUDO</name>
<reference evidence="2" key="2">
    <citation type="journal article" date="2015" name="Data Brief">
        <title>Shoot transcriptome of the giant reed, Arundo donax.</title>
        <authorList>
            <person name="Barrero R.A."/>
            <person name="Guerrero F.D."/>
            <person name="Moolhuijzen P."/>
            <person name="Goolsby J.A."/>
            <person name="Tidwell J."/>
            <person name="Bellgard S.E."/>
            <person name="Bellgard M.I."/>
        </authorList>
    </citation>
    <scope>NUCLEOTIDE SEQUENCE</scope>
    <source>
        <tissue evidence="2">Shoot tissue taken approximately 20 cm above the soil surface</tissue>
    </source>
</reference>
<proteinExistence type="predicted"/>
<keyword evidence="1" id="KW-0812">Transmembrane</keyword>
<sequence>MVKKCFICCLCHNRGLCYCSSWSMLHVDIWMCKDDIICWHLHRIAFTYAQECLIIALCLSLLCYNFFIQTYVVVSHL</sequence>
<accession>A0A0A9AN82</accession>
<feature type="transmembrane region" description="Helical" evidence="1">
    <location>
        <begin position="53"/>
        <end position="74"/>
    </location>
</feature>
<dbReference type="EMBL" id="GBRH01245314">
    <property type="protein sequence ID" value="JAD52581.1"/>
    <property type="molecule type" value="Transcribed_RNA"/>
</dbReference>